<feature type="compositionally biased region" description="Polar residues" evidence="4">
    <location>
        <begin position="13"/>
        <end position="22"/>
    </location>
</feature>
<keyword evidence="3" id="KW-0539">Nucleus</keyword>
<feature type="region of interest" description="Disordered" evidence="4">
    <location>
        <begin position="68"/>
        <end position="144"/>
    </location>
</feature>
<feature type="compositionally biased region" description="Low complexity" evidence="4">
    <location>
        <begin position="100"/>
        <end position="119"/>
    </location>
</feature>
<dbReference type="Proteomes" id="UP000314982">
    <property type="component" value="Unassembled WGS sequence"/>
</dbReference>
<keyword evidence="7" id="KW-1185">Reference proteome</keyword>
<dbReference type="GO" id="GO:0008139">
    <property type="term" value="F:nuclear localization sequence binding"/>
    <property type="evidence" value="ECO:0007669"/>
    <property type="project" value="TreeGrafter"/>
</dbReference>
<dbReference type="GO" id="GO:0006405">
    <property type="term" value="P:RNA export from nucleus"/>
    <property type="evidence" value="ECO:0007669"/>
    <property type="project" value="TreeGrafter"/>
</dbReference>
<reference evidence="7" key="1">
    <citation type="submission" date="2018-06" db="EMBL/GenBank/DDBJ databases">
        <title>Genome assembly of Danube salmon.</title>
        <authorList>
            <person name="Macqueen D.J."/>
            <person name="Gundappa M.K."/>
        </authorList>
    </citation>
    <scope>NUCLEOTIDE SEQUENCE [LARGE SCALE GENOMIC DNA]</scope>
</reference>
<protein>
    <recommendedName>
        <fullName evidence="5">Nucleoporin Nup153 N-terminal domain-containing protein</fullName>
    </recommendedName>
</protein>
<dbReference type="Pfam" id="PF08604">
    <property type="entry name" value="Nup153"/>
    <property type="match status" value="1"/>
</dbReference>
<evidence type="ECO:0000259" key="5">
    <source>
        <dbReference type="Pfam" id="PF08604"/>
    </source>
</evidence>
<dbReference type="Ensembl" id="ENSHHUT00000020984.1">
    <property type="protein sequence ID" value="ENSHHUP00000020238.1"/>
    <property type="gene ID" value="ENSHHUG00000012659.1"/>
</dbReference>
<organism evidence="6 7">
    <name type="scientific">Hucho hucho</name>
    <name type="common">huchen</name>
    <dbReference type="NCBI Taxonomy" id="62062"/>
    <lineage>
        <taxon>Eukaryota</taxon>
        <taxon>Metazoa</taxon>
        <taxon>Chordata</taxon>
        <taxon>Craniata</taxon>
        <taxon>Vertebrata</taxon>
        <taxon>Euteleostomi</taxon>
        <taxon>Actinopterygii</taxon>
        <taxon>Neopterygii</taxon>
        <taxon>Teleostei</taxon>
        <taxon>Protacanthopterygii</taxon>
        <taxon>Salmoniformes</taxon>
        <taxon>Salmonidae</taxon>
        <taxon>Salmoninae</taxon>
        <taxon>Hucho</taxon>
    </lineage>
</organism>
<evidence type="ECO:0000256" key="3">
    <source>
        <dbReference type="ARBA" id="ARBA00023242"/>
    </source>
</evidence>
<evidence type="ECO:0000313" key="6">
    <source>
        <dbReference type="Ensembl" id="ENSHHUP00000020238.1"/>
    </source>
</evidence>
<dbReference type="InterPro" id="IPR013913">
    <property type="entry name" value="Nup153_N"/>
</dbReference>
<dbReference type="GO" id="GO:0005643">
    <property type="term" value="C:nuclear pore"/>
    <property type="evidence" value="ECO:0007669"/>
    <property type="project" value="TreeGrafter"/>
</dbReference>
<feature type="domain" description="Nucleoporin Nup153 N-terminal" evidence="5">
    <location>
        <begin position="1"/>
        <end position="281"/>
    </location>
</feature>
<evidence type="ECO:0000256" key="1">
    <source>
        <dbReference type="ARBA" id="ARBA00004123"/>
    </source>
</evidence>
<dbReference type="InterPro" id="IPR026054">
    <property type="entry name" value="Nucleoporin"/>
</dbReference>
<evidence type="ECO:0000256" key="2">
    <source>
        <dbReference type="ARBA" id="ARBA00022448"/>
    </source>
</evidence>
<dbReference type="STRING" id="62062.ENSHHUP00000020238"/>
<proteinExistence type="predicted"/>
<name>A0A4W5KSI7_9TELE</name>
<dbReference type="PANTHER" id="PTHR23193:SF23">
    <property type="entry name" value="NUCLEAR PORE COMPLEX PROTEIN NUP153"/>
    <property type="match status" value="1"/>
</dbReference>
<reference evidence="6" key="3">
    <citation type="submission" date="2025-09" db="UniProtKB">
        <authorList>
            <consortium name="Ensembl"/>
        </authorList>
    </citation>
    <scope>IDENTIFICATION</scope>
</reference>
<comment type="subcellular location">
    <subcellularLocation>
        <location evidence="1">Nucleus</location>
    </subcellularLocation>
</comment>
<dbReference type="AlphaFoldDB" id="A0A4W5KSI7"/>
<dbReference type="GO" id="GO:0017056">
    <property type="term" value="F:structural constituent of nuclear pore"/>
    <property type="evidence" value="ECO:0007669"/>
    <property type="project" value="TreeGrafter"/>
</dbReference>
<reference evidence="6" key="2">
    <citation type="submission" date="2025-08" db="UniProtKB">
        <authorList>
            <consortium name="Ensembl"/>
        </authorList>
    </citation>
    <scope>IDENTIFICATION</scope>
</reference>
<evidence type="ECO:0000256" key="4">
    <source>
        <dbReference type="SAM" id="MobiDB-lite"/>
    </source>
</evidence>
<feature type="region of interest" description="Disordered" evidence="4">
    <location>
        <begin position="1"/>
        <end position="22"/>
    </location>
</feature>
<accession>A0A4W5KSI7</accession>
<dbReference type="GO" id="GO:0006606">
    <property type="term" value="P:protein import into nucleus"/>
    <property type="evidence" value="ECO:0007669"/>
    <property type="project" value="TreeGrafter"/>
</dbReference>
<keyword evidence="2" id="KW-0813">Transport</keyword>
<sequence length="291" mass="30259">MSSPLADAKRIPSTMSSPLSKSLDASTLDLSHFQAPKKQLESPLPPVQKLVIPAAALVSGNRSISFRPSLTPGVLTLTPRGTTTRQSPLIPEAVAGPCQSTSSSPPTYPLSSTPATSSRGSGGGKMKRERTSTRPLSKRPEDEIAELPALPANTSISLPSFSFPNPKPVVTTTPVLEEPVTNEVPPTTASSTPPSTPFTFSSPIVMTTAASPPSFSPSSGFTFSAPVVKTGLSLSNGKMVTPVVAAVKHAASESMEEFEGPFKPAKMLKQGSVLELLKGPGENDGNMNTEP</sequence>
<evidence type="ECO:0000313" key="7">
    <source>
        <dbReference type="Proteomes" id="UP000314982"/>
    </source>
</evidence>
<dbReference type="PANTHER" id="PTHR23193">
    <property type="entry name" value="NUCLEAR PORE COMPLEX PROTEIN NUP"/>
    <property type="match status" value="1"/>
</dbReference>